<dbReference type="OrthoDB" id="331600at2759"/>
<dbReference type="RefSeq" id="XP_006697582.1">
    <property type="nucleotide sequence ID" value="XM_006697519.1"/>
</dbReference>
<dbReference type="STRING" id="759272.G0SHT0"/>
<dbReference type="PANTHER" id="PTHR15245">
    <property type="entry name" value="SYMPLEKIN-RELATED"/>
    <property type="match status" value="1"/>
</dbReference>
<dbReference type="OMA" id="AREMCLN"/>
<feature type="region of interest" description="Disordered" evidence="4">
    <location>
        <begin position="445"/>
        <end position="466"/>
    </location>
</feature>
<accession>G0SHT0</accession>
<evidence type="ECO:0000259" key="5">
    <source>
        <dbReference type="Pfam" id="PF11935"/>
    </source>
</evidence>
<dbReference type="GeneID" id="18261363"/>
<dbReference type="InterPro" id="IPR032460">
    <property type="entry name" value="Symplekin/Pta1_N"/>
</dbReference>
<reference evidence="6 7" key="1">
    <citation type="journal article" date="2011" name="Cell">
        <title>Insight into structure and assembly of the nuclear pore complex by utilizing the genome of a eukaryotic thermophile.</title>
        <authorList>
            <person name="Amlacher S."/>
            <person name="Sarges P."/>
            <person name="Flemming D."/>
            <person name="van Noort V."/>
            <person name="Kunze R."/>
            <person name="Devos D.P."/>
            <person name="Arumugam M."/>
            <person name="Bork P."/>
            <person name="Hurt E."/>
        </authorList>
    </citation>
    <scope>NUCLEOTIDE SEQUENCE [LARGE SCALE GENOMIC DNA]</scope>
    <source>
        <strain evidence="7">DSM 1495 / CBS 144.50 / IMI 039719</strain>
    </source>
</reference>
<comment type="subcellular location">
    <subcellularLocation>
        <location evidence="1">Nucleus</location>
    </subcellularLocation>
</comment>
<gene>
    <name evidence="6" type="ORF">CTHT_0073250</name>
</gene>
<dbReference type="eggNOG" id="KOG1895">
    <property type="taxonomic scope" value="Eukaryota"/>
</dbReference>
<dbReference type="InterPro" id="IPR011989">
    <property type="entry name" value="ARM-like"/>
</dbReference>
<name>G0SHT0_CHATD</name>
<keyword evidence="7" id="KW-1185">Reference proteome</keyword>
<evidence type="ECO:0000256" key="3">
    <source>
        <dbReference type="ARBA" id="ARBA00023242"/>
    </source>
</evidence>
<dbReference type="PANTHER" id="PTHR15245:SF20">
    <property type="entry name" value="SYMPLEKIN"/>
    <property type="match status" value="1"/>
</dbReference>
<sequence length="753" mass="82111">MADNPTDSGGPAAAADTNSSNSPKTLSVAEQLEQLNAARKLVLEQPAYYDRIVKGVLPIIGPNAALPLRRWGAEFLAESLATPVLSTRDKENLVIAVLDTLRSLLEGVGEDLIVLKACVGAAASAYPVTLRWIIHNSYYAEPWEQMTAIKSRILNIWDSAPAPIKISCIKFAQRVVLAQTASNGMEQKYNGLDVSLNMIPPNHNLLDPRHLEAEATGLLDRMLGVLQDNSSNALMVDATLNCLSILIRTRPSTSNRIINAILNFNPLKLATMSPMTPTTRMHVKSMEKTTRMFLTHLIKRDPANPFNGRIQQYLERLMRAKAELLDDARKRALSEQGYPMDAKRQKVEGAVPFVVPPLGPGPHSLASVFTLTNNAGLQAFDATLIPAPLAAKISIRALATISPAVIDAAINGVRDRLAALYAAGASDAAAATAAVAPSVLNPATAPLGVDDDDDDYEPDLTPAEDTEQILNKLDNAPPEVPLEEENHEDSAALALGPFKLPSPPATDADSASKAVPSLATRLFELLPHLKESAGRKKAGFNRLAGSQDDRDWFATVIIRLATRGTSNLSGLFPSERALIKQEDGTVRPGLGDAIREILYNHVFEDWRRNIDTAIAWLTEEWYCDQVAKATAAGNGASLQMHYEKWALRVMDGFINYITAQDKLLTRFLAEIPELTRPLLGKLKVLCEDPTTVQLALTSLLYLVMTKPPAKELALDMVGEIWTEYEDARPLAAKYLVKYRPGWIEAQLSRSNGN</sequence>
<dbReference type="Gene3D" id="1.25.10.10">
    <property type="entry name" value="Leucine-rich Repeat Variant"/>
    <property type="match status" value="1"/>
</dbReference>
<organism evidence="7">
    <name type="scientific">Chaetomium thermophilum (strain DSM 1495 / CBS 144.50 / IMI 039719)</name>
    <name type="common">Thermochaetoides thermophila</name>
    <dbReference type="NCBI Taxonomy" id="759272"/>
    <lineage>
        <taxon>Eukaryota</taxon>
        <taxon>Fungi</taxon>
        <taxon>Dikarya</taxon>
        <taxon>Ascomycota</taxon>
        <taxon>Pezizomycotina</taxon>
        <taxon>Sordariomycetes</taxon>
        <taxon>Sordariomycetidae</taxon>
        <taxon>Sordariales</taxon>
        <taxon>Chaetomiaceae</taxon>
        <taxon>Thermochaetoides</taxon>
    </lineage>
</organism>
<evidence type="ECO:0000313" key="6">
    <source>
        <dbReference type="EMBL" id="EGS17000.1"/>
    </source>
</evidence>
<proteinExistence type="predicted"/>
<evidence type="ECO:0000256" key="4">
    <source>
        <dbReference type="SAM" id="MobiDB-lite"/>
    </source>
</evidence>
<feature type="region of interest" description="Disordered" evidence="4">
    <location>
        <begin position="1"/>
        <end position="25"/>
    </location>
</feature>
<dbReference type="GO" id="GO:0005847">
    <property type="term" value="C:mRNA cleavage and polyadenylation specificity factor complex"/>
    <property type="evidence" value="ECO:0007669"/>
    <property type="project" value="TreeGrafter"/>
</dbReference>
<dbReference type="InterPro" id="IPR021850">
    <property type="entry name" value="Symplekin/Pta1"/>
</dbReference>
<evidence type="ECO:0000256" key="2">
    <source>
        <dbReference type="ARBA" id="ARBA00022664"/>
    </source>
</evidence>
<dbReference type="GO" id="GO:0006397">
    <property type="term" value="P:mRNA processing"/>
    <property type="evidence" value="ECO:0007669"/>
    <property type="project" value="UniProtKB-KW"/>
</dbReference>
<keyword evidence="2" id="KW-0507">mRNA processing</keyword>
<dbReference type="Proteomes" id="UP000008066">
    <property type="component" value="Unassembled WGS sequence"/>
</dbReference>
<feature type="compositionally biased region" description="Polar residues" evidence="4">
    <location>
        <begin position="16"/>
        <end position="25"/>
    </location>
</feature>
<evidence type="ECO:0000256" key="1">
    <source>
        <dbReference type="ARBA" id="ARBA00004123"/>
    </source>
</evidence>
<dbReference type="KEGG" id="cthr:CTHT_0073250"/>
<evidence type="ECO:0000313" key="7">
    <source>
        <dbReference type="Proteomes" id="UP000008066"/>
    </source>
</evidence>
<protein>
    <submittedName>
        <fullName evidence="6">Putative cleavage and polyadenylation protein</fullName>
    </submittedName>
</protein>
<feature type="domain" description="Symplekin/Pta1 N-terminal" evidence="5">
    <location>
        <begin position="112"/>
        <end position="330"/>
    </location>
</feature>
<dbReference type="EMBL" id="GL988048">
    <property type="protein sequence ID" value="EGS17000.1"/>
    <property type="molecule type" value="Genomic_DNA"/>
</dbReference>
<dbReference type="AlphaFoldDB" id="G0SHT0"/>
<feature type="compositionally biased region" description="Acidic residues" evidence="4">
    <location>
        <begin position="449"/>
        <end position="466"/>
    </location>
</feature>
<dbReference type="HOGENOM" id="CLU_021804_0_0_1"/>
<dbReference type="Pfam" id="PF11935">
    <property type="entry name" value="SYMPK_PTA1_N"/>
    <property type="match status" value="1"/>
</dbReference>
<keyword evidence="3" id="KW-0539">Nucleus</keyword>